<dbReference type="Pfam" id="PF00097">
    <property type="entry name" value="zf-C3HC4"/>
    <property type="match status" value="1"/>
</dbReference>
<evidence type="ECO:0000256" key="10">
    <source>
        <dbReference type="ARBA" id="ARBA00071236"/>
    </source>
</evidence>
<dbReference type="InterPro" id="IPR001841">
    <property type="entry name" value="Znf_RING"/>
</dbReference>
<evidence type="ECO:0000256" key="12">
    <source>
        <dbReference type="ARBA" id="ARBA00076940"/>
    </source>
</evidence>
<feature type="compositionally biased region" description="Low complexity" evidence="16">
    <location>
        <begin position="574"/>
        <end position="585"/>
    </location>
</feature>
<dbReference type="Gene3D" id="3.30.40.10">
    <property type="entry name" value="Zinc/RING finger domain, C3HC4 (zinc finger)"/>
    <property type="match status" value="1"/>
</dbReference>
<sequence length="769" mass="88303">MEGPLEVKDSTAGVEESIKSEAPVQNPDSSDRSDGAVSPPPNCSICLGKLVNTSFTDSCLHQFCFTCLLQWSKIKTECPLCKQTFKSIIHNVRSEEDYDQYHVPRELATFDLFELGHMDTGTHRFHYRTTMTGHHRRPHEIVLNPEQVARREQLPSIAPQVPIGERIRRRVNPTDYRRTIYRHGIWATALPDVFGRFRECSADFYRREPRELNRLIPWLNRELQVLLNNNASHVAYVLRVILDALCQYDIRSPEFRELVRPHFAAYTDHFVHELLNYARTNFDLIGYDQSVTYLPQGLSNEYVSNILSPTSSSTSTSSDDSDIRVLDEAIDLRTNTDMPSVGPHTINMPGPSTVAQTFQLDIPYNVPDVLTISSDSSVSDNDCEVIGYVKPRHERTPEIIELLSSDPEEINISHVSNDNTQAPTPASYEDIVQPSTSHNIKKRTLASSSNESNSDSDSDYIFRKYQNYTRKRTKRSSGKKRNRSVETRVRNRTSRNLSSSGESDVRKKGTKRNTQRTSKRRLSSSSSDSSSREIESKPMDEKKSRTSQYSTKGTVRVRKDLIKKETRYSDDESFSSSSSSSSSSSDSDEIMKNVKSRTSRKSKRKYATSSSDFDTGRSERVIRTRGKARQISDTKQSHRKESRYKSDRQSESRSSSVSSYDSRKEKRDSSRRRESQRHLSDNDSTWITRDVLKKNREFKSKIREVIVSSSDSDEDFRSHSQCSNYSNKSYTHKKKSKHKDKHKSKKRRRSSSRTHSSSNRSRLTRRHPA</sequence>
<evidence type="ECO:0000256" key="2">
    <source>
        <dbReference type="ARBA" id="ARBA00012483"/>
    </source>
</evidence>
<feature type="region of interest" description="Disordered" evidence="16">
    <location>
        <begin position="1"/>
        <end position="38"/>
    </location>
</feature>
<name>A0AA40G1L8_9HYME</name>
<dbReference type="PROSITE" id="PS00518">
    <property type="entry name" value="ZF_RING_1"/>
    <property type="match status" value="1"/>
</dbReference>
<dbReference type="Proteomes" id="UP001177670">
    <property type="component" value="Unassembled WGS sequence"/>
</dbReference>
<evidence type="ECO:0000313" key="18">
    <source>
        <dbReference type="EMBL" id="KAK1129401.1"/>
    </source>
</evidence>
<feature type="compositionally biased region" description="Basic and acidic residues" evidence="16">
    <location>
        <begin position="557"/>
        <end position="570"/>
    </location>
</feature>
<dbReference type="InterPro" id="IPR013083">
    <property type="entry name" value="Znf_RING/FYVE/PHD"/>
</dbReference>
<dbReference type="GO" id="GO:0005634">
    <property type="term" value="C:nucleus"/>
    <property type="evidence" value="ECO:0007669"/>
    <property type="project" value="UniProtKB-ARBA"/>
</dbReference>
<feature type="compositionally biased region" description="Basic and acidic residues" evidence="16">
    <location>
        <begin position="690"/>
        <end position="704"/>
    </location>
</feature>
<feature type="compositionally biased region" description="Basic residues" evidence="16">
    <location>
        <begin position="594"/>
        <end position="606"/>
    </location>
</feature>
<evidence type="ECO:0000256" key="16">
    <source>
        <dbReference type="SAM" id="MobiDB-lite"/>
    </source>
</evidence>
<dbReference type="SMART" id="SM00184">
    <property type="entry name" value="RING"/>
    <property type="match status" value="1"/>
</dbReference>
<evidence type="ECO:0000256" key="9">
    <source>
        <dbReference type="ARBA" id="ARBA00023163"/>
    </source>
</evidence>
<feature type="compositionally biased region" description="Basic residues" evidence="16">
    <location>
        <begin position="508"/>
        <end position="522"/>
    </location>
</feature>
<evidence type="ECO:0000256" key="14">
    <source>
        <dbReference type="ARBA" id="ARBA00079184"/>
    </source>
</evidence>
<evidence type="ECO:0000256" key="7">
    <source>
        <dbReference type="ARBA" id="ARBA00022833"/>
    </source>
</evidence>
<evidence type="ECO:0000256" key="5">
    <source>
        <dbReference type="ARBA" id="ARBA00022771"/>
    </source>
</evidence>
<evidence type="ECO:0000256" key="6">
    <source>
        <dbReference type="ARBA" id="ARBA00022786"/>
    </source>
</evidence>
<reference evidence="18" key="1">
    <citation type="submission" date="2021-10" db="EMBL/GenBank/DDBJ databases">
        <title>Melipona bicolor Genome sequencing and assembly.</title>
        <authorList>
            <person name="Araujo N.S."/>
            <person name="Arias M.C."/>
        </authorList>
    </citation>
    <scope>NUCLEOTIDE SEQUENCE</scope>
    <source>
        <strain evidence="18">USP_2M_L1-L4_2017</strain>
        <tissue evidence="18">Whole body</tissue>
    </source>
</reference>
<evidence type="ECO:0000256" key="4">
    <source>
        <dbReference type="ARBA" id="ARBA00022723"/>
    </source>
</evidence>
<feature type="compositionally biased region" description="Basic and acidic residues" evidence="16">
    <location>
        <begin position="661"/>
        <end position="681"/>
    </location>
</feature>
<dbReference type="FunFam" id="3.30.40.10:FF:000136">
    <property type="entry name" value="E3 ubiquitin-protein ligase Topors"/>
    <property type="match status" value="1"/>
</dbReference>
<feature type="region of interest" description="Disordered" evidence="16">
    <location>
        <begin position="413"/>
        <end position="769"/>
    </location>
</feature>
<evidence type="ECO:0000256" key="8">
    <source>
        <dbReference type="ARBA" id="ARBA00023015"/>
    </source>
</evidence>
<dbReference type="SUPFAM" id="SSF57850">
    <property type="entry name" value="RING/U-box"/>
    <property type="match status" value="1"/>
</dbReference>
<protein>
    <recommendedName>
        <fullName evidence="10">E3 ubiquitin-protein ligase Topors</fullName>
        <ecNumber evidence="2">2.3.2.27</ecNumber>
    </recommendedName>
    <alternativeName>
        <fullName evidence="11">RING-type E3 ubiquitin transferase Topors</fullName>
    </alternativeName>
    <alternativeName>
        <fullName evidence="13">SUMO1-protein E3 ligase Topors</fullName>
    </alternativeName>
    <alternativeName>
        <fullName evidence="12">Topoisomerase I-binding RING finger protein</fullName>
    </alternativeName>
    <alternativeName>
        <fullName evidence="14">Topoisomerase I-binding arginine/serine-rich protein</fullName>
    </alternativeName>
</protein>
<evidence type="ECO:0000256" key="3">
    <source>
        <dbReference type="ARBA" id="ARBA00022679"/>
    </source>
</evidence>
<feature type="compositionally biased region" description="Basic and acidic residues" evidence="16">
    <location>
        <begin position="530"/>
        <end position="544"/>
    </location>
</feature>
<evidence type="ECO:0000313" key="19">
    <source>
        <dbReference type="Proteomes" id="UP001177670"/>
    </source>
</evidence>
<dbReference type="GO" id="GO:0061630">
    <property type="term" value="F:ubiquitin protein ligase activity"/>
    <property type="evidence" value="ECO:0007669"/>
    <property type="project" value="UniProtKB-EC"/>
</dbReference>
<gene>
    <name evidence="18" type="ORF">K0M31_019130</name>
</gene>
<keyword evidence="5 15" id="KW-0863">Zinc-finger</keyword>
<dbReference type="EMBL" id="JAHYIQ010000008">
    <property type="protein sequence ID" value="KAK1129401.1"/>
    <property type="molecule type" value="Genomic_DNA"/>
</dbReference>
<evidence type="ECO:0000256" key="1">
    <source>
        <dbReference type="ARBA" id="ARBA00000900"/>
    </source>
</evidence>
<evidence type="ECO:0000256" key="11">
    <source>
        <dbReference type="ARBA" id="ARBA00076856"/>
    </source>
</evidence>
<evidence type="ECO:0000256" key="15">
    <source>
        <dbReference type="PROSITE-ProRule" id="PRU00175"/>
    </source>
</evidence>
<dbReference type="PROSITE" id="PS50089">
    <property type="entry name" value="ZF_RING_2"/>
    <property type="match status" value="1"/>
</dbReference>
<feature type="domain" description="RING-type" evidence="17">
    <location>
        <begin position="43"/>
        <end position="82"/>
    </location>
</feature>
<keyword evidence="7" id="KW-0862">Zinc</keyword>
<keyword evidence="9" id="KW-0804">Transcription</keyword>
<dbReference type="PANTHER" id="PTHR46077">
    <property type="entry name" value="E3 UBIQUITIN-PROTEIN LIGASE TOPORS"/>
    <property type="match status" value="1"/>
</dbReference>
<comment type="catalytic activity">
    <reaction evidence="1">
        <text>S-ubiquitinyl-[E2 ubiquitin-conjugating enzyme]-L-cysteine + [acceptor protein]-L-lysine = [E2 ubiquitin-conjugating enzyme]-L-cysteine + N(6)-ubiquitinyl-[acceptor protein]-L-lysine.</text>
        <dbReference type="EC" id="2.3.2.27"/>
    </reaction>
</comment>
<keyword evidence="19" id="KW-1185">Reference proteome</keyword>
<dbReference type="PANTHER" id="PTHR46077:SF1">
    <property type="entry name" value="TOP1 BINDING ARGININE_SERINE RICH PROTEIN, E3 UBIQUITIN LIGASE"/>
    <property type="match status" value="1"/>
</dbReference>
<dbReference type="Pfam" id="PF26084">
    <property type="entry name" value="PWI_Topors"/>
    <property type="match status" value="1"/>
</dbReference>
<evidence type="ECO:0000256" key="13">
    <source>
        <dbReference type="ARBA" id="ARBA00079040"/>
    </source>
</evidence>
<feature type="compositionally biased region" description="Polar residues" evidence="16">
    <location>
        <begin position="413"/>
        <end position="424"/>
    </location>
</feature>
<feature type="compositionally biased region" description="Basic residues" evidence="16">
    <location>
        <begin position="730"/>
        <end position="752"/>
    </location>
</feature>
<feature type="compositionally biased region" description="Basic residues" evidence="16">
    <location>
        <begin position="469"/>
        <end position="482"/>
    </location>
</feature>
<dbReference type="InterPro" id="IPR058746">
    <property type="entry name" value="Znf_RING-type_Topors"/>
</dbReference>
<keyword evidence="3" id="KW-0808">Transferase</keyword>
<keyword evidence="6" id="KW-0833">Ubl conjugation pathway</keyword>
<dbReference type="InterPro" id="IPR018957">
    <property type="entry name" value="Znf_C3HC4_RING-type"/>
</dbReference>
<accession>A0AA40G1L8</accession>
<keyword evidence="8" id="KW-0805">Transcription regulation</keyword>
<dbReference type="CDD" id="cd16574">
    <property type="entry name" value="RING-HC_Topors"/>
    <property type="match status" value="1"/>
</dbReference>
<comment type="caution">
    <text evidence="18">The sequence shown here is derived from an EMBL/GenBank/DDBJ whole genome shotgun (WGS) entry which is preliminary data.</text>
</comment>
<dbReference type="GO" id="GO:0000209">
    <property type="term" value="P:protein polyubiquitination"/>
    <property type="evidence" value="ECO:0007669"/>
    <property type="project" value="TreeGrafter"/>
</dbReference>
<dbReference type="GO" id="GO:0008270">
    <property type="term" value="F:zinc ion binding"/>
    <property type="evidence" value="ECO:0007669"/>
    <property type="project" value="UniProtKB-KW"/>
</dbReference>
<dbReference type="InterPro" id="IPR058745">
    <property type="entry name" value="PWI_Topors"/>
</dbReference>
<proteinExistence type="predicted"/>
<dbReference type="EC" id="2.3.2.27" evidence="2"/>
<dbReference type="InterPro" id="IPR017907">
    <property type="entry name" value="Znf_RING_CS"/>
</dbReference>
<organism evidence="18 19">
    <name type="scientific">Melipona bicolor</name>
    <dbReference type="NCBI Taxonomy" id="60889"/>
    <lineage>
        <taxon>Eukaryota</taxon>
        <taxon>Metazoa</taxon>
        <taxon>Ecdysozoa</taxon>
        <taxon>Arthropoda</taxon>
        <taxon>Hexapoda</taxon>
        <taxon>Insecta</taxon>
        <taxon>Pterygota</taxon>
        <taxon>Neoptera</taxon>
        <taxon>Endopterygota</taxon>
        <taxon>Hymenoptera</taxon>
        <taxon>Apocrita</taxon>
        <taxon>Aculeata</taxon>
        <taxon>Apoidea</taxon>
        <taxon>Anthophila</taxon>
        <taxon>Apidae</taxon>
        <taxon>Melipona</taxon>
    </lineage>
</organism>
<keyword evidence="4" id="KW-0479">Metal-binding</keyword>
<dbReference type="GO" id="GO:0006513">
    <property type="term" value="P:protein monoubiquitination"/>
    <property type="evidence" value="ECO:0007669"/>
    <property type="project" value="TreeGrafter"/>
</dbReference>
<evidence type="ECO:0000259" key="17">
    <source>
        <dbReference type="PROSITE" id="PS50089"/>
    </source>
</evidence>
<dbReference type="AlphaFoldDB" id="A0AA40G1L8"/>